<gene>
    <name evidence="2" type="ORF">CYNAS_LOCUS210</name>
</gene>
<keyword evidence="1" id="KW-1133">Transmembrane helix</keyword>
<dbReference type="EMBL" id="CATQJL010000001">
    <property type="protein sequence ID" value="CAJ0588227.1"/>
    <property type="molecule type" value="Genomic_DNA"/>
</dbReference>
<keyword evidence="1" id="KW-0472">Membrane</keyword>
<organism evidence="2 3">
    <name type="scientific">Cylicocyclus nassatus</name>
    <name type="common">Nematode worm</name>
    <dbReference type="NCBI Taxonomy" id="53992"/>
    <lineage>
        <taxon>Eukaryota</taxon>
        <taxon>Metazoa</taxon>
        <taxon>Ecdysozoa</taxon>
        <taxon>Nematoda</taxon>
        <taxon>Chromadorea</taxon>
        <taxon>Rhabditida</taxon>
        <taxon>Rhabditina</taxon>
        <taxon>Rhabditomorpha</taxon>
        <taxon>Strongyloidea</taxon>
        <taxon>Strongylidae</taxon>
        <taxon>Cylicocyclus</taxon>
    </lineage>
</organism>
<evidence type="ECO:0000313" key="3">
    <source>
        <dbReference type="Proteomes" id="UP001176961"/>
    </source>
</evidence>
<dbReference type="AlphaFoldDB" id="A0AA36DLJ0"/>
<sequence>MVYLIFINEAHKEPTTLNEYGSLPCKNDSTTALFAFALSLLLPIQEYQAKCSAFGVLFAQLIKINNVGNDSFSRRAMLTSELNHFLLILTAIVTCIALVLVLYIYCHYKCGFCRRKQKHSSTLPEVRITMHNDAKRPLSVDSPDIDFIDSRNTNLVSSTVRVSSVHNTPHQL</sequence>
<comment type="caution">
    <text evidence="2">The sequence shown here is derived from an EMBL/GenBank/DDBJ whole genome shotgun (WGS) entry which is preliminary data.</text>
</comment>
<keyword evidence="1" id="KW-0812">Transmembrane</keyword>
<accession>A0AA36DLJ0</accession>
<evidence type="ECO:0000256" key="1">
    <source>
        <dbReference type="SAM" id="Phobius"/>
    </source>
</evidence>
<proteinExistence type="predicted"/>
<name>A0AA36DLJ0_CYLNA</name>
<keyword evidence="3" id="KW-1185">Reference proteome</keyword>
<reference evidence="2" key="1">
    <citation type="submission" date="2023-07" db="EMBL/GenBank/DDBJ databases">
        <authorList>
            <consortium name="CYATHOMIX"/>
        </authorList>
    </citation>
    <scope>NUCLEOTIDE SEQUENCE</scope>
    <source>
        <strain evidence="2">N/A</strain>
    </source>
</reference>
<protein>
    <submittedName>
        <fullName evidence="2">Uncharacterized protein</fullName>
    </submittedName>
</protein>
<evidence type="ECO:0000313" key="2">
    <source>
        <dbReference type="EMBL" id="CAJ0588227.1"/>
    </source>
</evidence>
<feature type="transmembrane region" description="Helical" evidence="1">
    <location>
        <begin position="85"/>
        <end position="106"/>
    </location>
</feature>
<dbReference type="Proteomes" id="UP001176961">
    <property type="component" value="Unassembled WGS sequence"/>
</dbReference>